<sequence>MSSVRTYPSNVSNSSNTSKYIELQLQHDRLFKQLSYGHINYDIDDLNEMRQTIYINQMLKHNIRINHIMSLERSRYKMCPIQSSATSMFDQDSVRNTNLLSANSKLNSDKIEYVTKYRLVDCKLVKNQVTSSIKKPSSSSLSIKERLKQLLEKKPNETNSCTSSQVEPSSELKHAHREFLRHELQRMRTSIP</sequence>
<dbReference type="HOGENOM" id="CLU_1372022_0_0_1"/>
<dbReference type="KEGG" id="ctp:CTRG_05939"/>
<evidence type="ECO:0000313" key="3">
    <source>
        <dbReference type="Proteomes" id="UP000002037"/>
    </source>
</evidence>
<feature type="compositionally biased region" description="Polar residues" evidence="1">
    <location>
        <begin position="157"/>
        <end position="168"/>
    </location>
</feature>
<name>C5MIP6_CANTT</name>
<proteinExistence type="predicted"/>
<evidence type="ECO:0000256" key="1">
    <source>
        <dbReference type="SAM" id="MobiDB-lite"/>
    </source>
</evidence>
<evidence type="ECO:0000313" key="2">
    <source>
        <dbReference type="EMBL" id="EER30540.1"/>
    </source>
</evidence>
<gene>
    <name evidence="2" type="ORF">CTRG_05939</name>
</gene>
<dbReference type="AlphaFoldDB" id="C5MIP6"/>
<dbReference type="GeneID" id="8296055"/>
<reference evidence="2 3" key="1">
    <citation type="journal article" date="2009" name="Nature">
        <title>Evolution of pathogenicity and sexual reproduction in eight Candida genomes.</title>
        <authorList>
            <person name="Butler G."/>
            <person name="Rasmussen M.D."/>
            <person name="Lin M.F."/>
            <person name="Santos M.A."/>
            <person name="Sakthikumar S."/>
            <person name="Munro C.A."/>
            <person name="Rheinbay E."/>
            <person name="Grabherr M."/>
            <person name="Forche A."/>
            <person name="Reedy J.L."/>
            <person name="Agrafioti I."/>
            <person name="Arnaud M.B."/>
            <person name="Bates S."/>
            <person name="Brown A.J."/>
            <person name="Brunke S."/>
            <person name="Costanzo M.C."/>
            <person name="Fitzpatrick D.A."/>
            <person name="de Groot P.W."/>
            <person name="Harris D."/>
            <person name="Hoyer L.L."/>
            <person name="Hube B."/>
            <person name="Klis F.M."/>
            <person name="Kodira C."/>
            <person name="Lennard N."/>
            <person name="Logue M.E."/>
            <person name="Martin R."/>
            <person name="Neiman A.M."/>
            <person name="Nikolaou E."/>
            <person name="Quail M.A."/>
            <person name="Quinn J."/>
            <person name="Santos M.C."/>
            <person name="Schmitzberger F.F."/>
            <person name="Sherlock G."/>
            <person name="Shah P."/>
            <person name="Silverstein K.A."/>
            <person name="Skrzypek M.S."/>
            <person name="Soll D."/>
            <person name="Staggs R."/>
            <person name="Stansfield I."/>
            <person name="Stumpf M.P."/>
            <person name="Sudbery P.E."/>
            <person name="Srikantha T."/>
            <person name="Zeng Q."/>
            <person name="Berman J."/>
            <person name="Berriman M."/>
            <person name="Heitman J."/>
            <person name="Gow N.A."/>
            <person name="Lorenz M.C."/>
            <person name="Birren B.W."/>
            <person name="Kellis M."/>
            <person name="Cuomo C.A."/>
        </authorList>
    </citation>
    <scope>NUCLEOTIDE SEQUENCE [LARGE SCALE GENOMIC DNA]</scope>
    <source>
        <strain evidence="3">ATCC MYA-3404 / T1</strain>
    </source>
</reference>
<dbReference type="Proteomes" id="UP000002037">
    <property type="component" value="Unassembled WGS sequence"/>
</dbReference>
<keyword evidence="3" id="KW-1185">Reference proteome</keyword>
<dbReference type="EMBL" id="GG692404">
    <property type="protein sequence ID" value="EER30540.1"/>
    <property type="molecule type" value="Genomic_DNA"/>
</dbReference>
<dbReference type="OrthoDB" id="4023725at2759"/>
<organism evidence="2 3">
    <name type="scientific">Candida tropicalis (strain ATCC MYA-3404 / T1)</name>
    <name type="common">Yeast</name>
    <dbReference type="NCBI Taxonomy" id="294747"/>
    <lineage>
        <taxon>Eukaryota</taxon>
        <taxon>Fungi</taxon>
        <taxon>Dikarya</taxon>
        <taxon>Ascomycota</taxon>
        <taxon>Saccharomycotina</taxon>
        <taxon>Pichiomycetes</taxon>
        <taxon>Debaryomycetaceae</taxon>
        <taxon>Candida/Lodderomyces clade</taxon>
        <taxon>Candida</taxon>
    </lineage>
</organism>
<accession>C5MIP6</accession>
<feature type="region of interest" description="Disordered" evidence="1">
    <location>
        <begin position="153"/>
        <end position="173"/>
    </location>
</feature>
<protein>
    <submittedName>
        <fullName evidence="2">Uncharacterized protein</fullName>
    </submittedName>
</protein>
<dbReference type="RefSeq" id="XP_002546461.1">
    <property type="nucleotide sequence ID" value="XM_002546415.1"/>
</dbReference>
<dbReference type="VEuPathDB" id="FungiDB:CTRG_05939"/>